<evidence type="ECO:0000313" key="2">
    <source>
        <dbReference type="EMBL" id="MDQ7911312.1"/>
    </source>
</evidence>
<feature type="region of interest" description="Disordered" evidence="1">
    <location>
        <begin position="93"/>
        <end position="112"/>
    </location>
</feature>
<dbReference type="Proteomes" id="UP001230908">
    <property type="component" value="Unassembled WGS sequence"/>
</dbReference>
<accession>A0ABU0ZXS2</accession>
<dbReference type="EMBL" id="JAVHUY010000077">
    <property type="protein sequence ID" value="MDQ7911312.1"/>
    <property type="molecule type" value="Genomic_DNA"/>
</dbReference>
<name>A0ABU0ZXS2_9ACTN</name>
<comment type="caution">
    <text evidence="2">The sequence shown here is derived from an EMBL/GenBank/DDBJ whole genome shotgun (WGS) entry which is preliminary data.</text>
</comment>
<dbReference type="RefSeq" id="WP_308718529.1">
    <property type="nucleotide sequence ID" value="NZ_JAVHUY010000077.1"/>
</dbReference>
<proteinExistence type="predicted"/>
<evidence type="ECO:0000256" key="1">
    <source>
        <dbReference type="SAM" id="MobiDB-lite"/>
    </source>
</evidence>
<feature type="compositionally biased region" description="Polar residues" evidence="1">
    <location>
        <begin position="96"/>
        <end position="105"/>
    </location>
</feature>
<protein>
    <submittedName>
        <fullName evidence="2">Uncharacterized protein</fullName>
    </submittedName>
</protein>
<keyword evidence="3" id="KW-1185">Reference proteome</keyword>
<sequence>MPRSVVDVPARRPDRRNGENAWRQSYEYASVRVLALPAHVWPPSRDATMARAHMDGMATEDLLCEEQLAVIIVAVEEATVADVMDEYRARQRWAETGSTLTPSDLDTTRNVR</sequence>
<evidence type="ECO:0000313" key="3">
    <source>
        <dbReference type="Proteomes" id="UP001230908"/>
    </source>
</evidence>
<reference evidence="2 3" key="1">
    <citation type="submission" date="2023-08" db="EMBL/GenBank/DDBJ databases">
        <title>Phytohabitans sansha sp. nov., isolated from marine sediment.</title>
        <authorList>
            <person name="Zhao Y."/>
            <person name="Yi K."/>
        </authorList>
    </citation>
    <scope>NUCLEOTIDE SEQUENCE [LARGE SCALE GENOMIC DNA]</scope>
    <source>
        <strain evidence="2 3">ZYX-F-186</strain>
    </source>
</reference>
<organism evidence="2 3">
    <name type="scientific">Phytohabitans maris</name>
    <dbReference type="NCBI Taxonomy" id="3071409"/>
    <lineage>
        <taxon>Bacteria</taxon>
        <taxon>Bacillati</taxon>
        <taxon>Actinomycetota</taxon>
        <taxon>Actinomycetes</taxon>
        <taxon>Micromonosporales</taxon>
        <taxon>Micromonosporaceae</taxon>
    </lineage>
</organism>
<gene>
    <name evidence="2" type="ORF">RB614_43170</name>
</gene>